<dbReference type="SUPFAM" id="SSF53474">
    <property type="entry name" value="alpha/beta-Hydrolases"/>
    <property type="match status" value="1"/>
</dbReference>
<evidence type="ECO:0000256" key="3">
    <source>
        <dbReference type="RuleBase" id="RU361235"/>
    </source>
</evidence>
<dbReference type="InterPro" id="IPR050309">
    <property type="entry name" value="Type-B_Carboxylest/Lipase"/>
</dbReference>
<dbReference type="AlphaFoldDB" id="A0A239JQP5"/>
<dbReference type="InterPro" id="IPR029058">
    <property type="entry name" value="AB_hydrolase_fold"/>
</dbReference>
<evidence type="ECO:0000256" key="1">
    <source>
        <dbReference type="ARBA" id="ARBA00005964"/>
    </source>
</evidence>
<dbReference type="EC" id="3.1.1.-" evidence="3"/>
<evidence type="ECO:0000256" key="2">
    <source>
        <dbReference type="ARBA" id="ARBA00022801"/>
    </source>
</evidence>
<comment type="similarity">
    <text evidence="1 3">Belongs to the type-B carboxylesterase/lipase family.</text>
</comment>
<dbReference type="Gene3D" id="3.40.50.1820">
    <property type="entry name" value="alpha/beta hydrolase"/>
    <property type="match status" value="1"/>
</dbReference>
<dbReference type="PROSITE" id="PS00122">
    <property type="entry name" value="CARBOXYLESTERASE_B_1"/>
    <property type="match status" value="1"/>
</dbReference>
<dbReference type="RefSeq" id="WP_220093328.1">
    <property type="nucleotide sequence ID" value="NZ_FZOF01000013.1"/>
</dbReference>
<dbReference type="InterPro" id="IPR019826">
    <property type="entry name" value="Carboxylesterase_B_AS"/>
</dbReference>
<dbReference type="EMBL" id="FZOF01000013">
    <property type="protein sequence ID" value="SNT08140.1"/>
    <property type="molecule type" value="Genomic_DNA"/>
</dbReference>
<proteinExistence type="inferred from homology"/>
<dbReference type="PANTHER" id="PTHR11559">
    <property type="entry name" value="CARBOXYLESTERASE"/>
    <property type="match status" value="1"/>
</dbReference>
<keyword evidence="2 3" id="KW-0378">Hydrolase</keyword>
<feature type="domain" description="Carboxylesterase type B" evidence="4">
    <location>
        <begin position="12"/>
        <end position="312"/>
    </location>
</feature>
<organism evidence="5 6">
    <name type="scientific">Actinacidiphila glaucinigra</name>
    <dbReference type="NCBI Taxonomy" id="235986"/>
    <lineage>
        <taxon>Bacteria</taxon>
        <taxon>Bacillati</taxon>
        <taxon>Actinomycetota</taxon>
        <taxon>Actinomycetes</taxon>
        <taxon>Kitasatosporales</taxon>
        <taxon>Streptomycetaceae</taxon>
        <taxon>Actinacidiphila</taxon>
    </lineage>
</organism>
<dbReference type="Pfam" id="PF00135">
    <property type="entry name" value="COesterase"/>
    <property type="match status" value="1"/>
</dbReference>
<evidence type="ECO:0000313" key="6">
    <source>
        <dbReference type="Proteomes" id="UP000198280"/>
    </source>
</evidence>
<evidence type="ECO:0000313" key="5">
    <source>
        <dbReference type="EMBL" id="SNT08140.1"/>
    </source>
</evidence>
<keyword evidence="6" id="KW-1185">Reference proteome</keyword>
<dbReference type="InterPro" id="IPR002018">
    <property type="entry name" value="CarbesteraseB"/>
</dbReference>
<dbReference type="GO" id="GO:0016787">
    <property type="term" value="F:hydrolase activity"/>
    <property type="evidence" value="ECO:0007669"/>
    <property type="project" value="UniProtKB-KW"/>
</dbReference>
<protein>
    <recommendedName>
        <fullName evidence="3">Carboxylic ester hydrolase</fullName>
        <ecNumber evidence="3">3.1.1.-</ecNumber>
    </recommendedName>
</protein>
<sequence length="473" mass="50284">MKAEPGFSMENIIVQTIQGAVRGVTDKGVSVFRGIPYAAPLDGPRRFQAPQQPQPWDGVLDGTAFSASPPQAQMPPLPALWHPGDDADCLTVNVWTPDPGAAGLPVMVWLYGGAFIFGSASQPEFDGANLARSGVVLVTLNYRTGFEGLGWLPDAPQNRALLDQLAALRWVQENIARFGGAPGNVTIFGQSAGGSAVAALTAAEAGRGLFGRAIGQSVTAAFLPEERARDTAERIAAALGVPLTSEAFAGVASEAIHAVQSREGEVTPYGLVVDGDVVRDQPWRGLRAEVDLMTGYTRDEYRFFAMAMSENLSAIDVAGVAAAHGVPLDGYRAAHPGVSDADLYILIQSDAFFRMPSTWCAQEHSGRSWCYEVAWPTPVFGGALGACHLLDVPLTFGNFHGPMAAMLFGDSLPPEAVGLADEFRRSLTAFAATGDPGWPQYRKDEALTQIWDVPVSVVADPVSASRQIWADKM</sequence>
<evidence type="ECO:0000259" key="4">
    <source>
        <dbReference type="Pfam" id="PF00135"/>
    </source>
</evidence>
<name>A0A239JQP5_9ACTN</name>
<dbReference type="Proteomes" id="UP000198280">
    <property type="component" value="Unassembled WGS sequence"/>
</dbReference>
<gene>
    <name evidence="5" type="ORF">SAMN05216252_113161</name>
</gene>
<reference evidence="5 6" key="1">
    <citation type="submission" date="2017-06" db="EMBL/GenBank/DDBJ databases">
        <authorList>
            <person name="Kim H.J."/>
            <person name="Triplett B.A."/>
        </authorList>
    </citation>
    <scope>NUCLEOTIDE SEQUENCE [LARGE SCALE GENOMIC DNA]</scope>
    <source>
        <strain evidence="5 6">CGMCC 4.1858</strain>
    </source>
</reference>
<accession>A0A239JQP5</accession>